<gene>
    <name evidence="7" type="primary">LOC107410022</name>
</gene>
<comment type="function">
    <text evidence="3">Component of the exocyst complex.</text>
</comment>
<dbReference type="InterPro" id="IPR004140">
    <property type="entry name" value="Exo70"/>
</dbReference>
<keyword evidence="3" id="KW-0653">Protein transport</keyword>
<evidence type="ECO:0000256" key="2">
    <source>
        <dbReference type="ARBA" id="ARBA00022448"/>
    </source>
</evidence>
<organism evidence="6 7">
    <name type="scientific">Ziziphus jujuba</name>
    <name type="common">Chinese jujube</name>
    <name type="synonym">Ziziphus sativa</name>
    <dbReference type="NCBI Taxonomy" id="326968"/>
    <lineage>
        <taxon>Eukaryota</taxon>
        <taxon>Viridiplantae</taxon>
        <taxon>Streptophyta</taxon>
        <taxon>Embryophyta</taxon>
        <taxon>Tracheophyta</taxon>
        <taxon>Spermatophyta</taxon>
        <taxon>Magnoliopsida</taxon>
        <taxon>eudicotyledons</taxon>
        <taxon>Gunneridae</taxon>
        <taxon>Pentapetalae</taxon>
        <taxon>rosids</taxon>
        <taxon>fabids</taxon>
        <taxon>Rosales</taxon>
        <taxon>Rhamnaceae</taxon>
        <taxon>Paliureae</taxon>
        <taxon>Ziziphus</taxon>
    </lineage>
</organism>
<keyword evidence="6" id="KW-1185">Reference proteome</keyword>
<dbReference type="InterPro" id="IPR046364">
    <property type="entry name" value="Exo70_C"/>
</dbReference>
<protein>
    <recommendedName>
        <fullName evidence="3">Exocyst subunit Exo70 family protein</fullName>
    </recommendedName>
</protein>
<keyword evidence="2 3" id="KW-0813">Transport</keyword>
<evidence type="ECO:0000313" key="7">
    <source>
        <dbReference type="RefSeq" id="XP_060668067.1"/>
    </source>
</evidence>
<dbReference type="GeneID" id="107410022"/>
<comment type="similarity">
    <text evidence="1 3">Belongs to the EXO70 family.</text>
</comment>
<proteinExistence type="inferred from homology"/>
<dbReference type="InterPro" id="IPR016159">
    <property type="entry name" value="Cullin_repeat-like_dom_sf"/>
</dbReference>
<feature type="compositionally biased region" description="Low complexity" evidence="4">
    <location>
        <begin position="611"/>
        <end position="623"/>
    </location>
</feature>
<dbReference type="Gene3D" id="1.20.1280.170">
    <property type="entry name" value="Exocyst complex component Exo70"/>
    <property type="match status" value="1"/>
</dbReference>
<name>A0ABM3ZUC0_ZIZJJ</name>
<evidence type="ECO:0000259" key="5">
    <source>
        <dbReference type="Pfam" id="PF03081"/>
    </source>
</evidence>
<evidence type="ECO:0000256" key="1">
    <source>
        <dbReference type="ARBA" id="ARBA00006756"/>
    </source>
</evidence>
<accession>A0ABM3ZUC0</accession>
<dbReference type="Pfam" id="PF03081">
    <property type="entry name" value="Exo70_C"/>
    <property type="match status" value="1"/>
</dbReference>
<evidence type="ECO:0000313" key="6">
    <source>
        <dbReference type="Proteomes" id="UP001652623"/>
    </source>
</evidence>
<sequence>MPRKGMRSVFMKSSSPSPSNSPSRSSTIPPLSPRHTFSESLMEENIEIAQSLITKWDSNSQLSEFSNINSLFNGDRSEARQYLNSVKDLQTAMHYFISHNSSSENLVRAQFLMQTAMKRLEKEFYRILSTNRESLDPESVSSRGSTISSLSDFEEDLEDELRTAGESISEVERVSMAAMADLKAIADCMISSGYGKECVKIYKIIRKSIVDEGLYHLGVEKLSLNQVQKMDWNVLELRIKNWLNAVKIAVKTLFYGERILCDHVFSASASIRESCFTEITKEGAMTLFGFPELVAKCKKSSEKMFRTLDLYEAIINLWPEIESIFSYESNSALRTQAINSLVKLGDAVRTMLTDFESSIQKDSSKTSVPGGGVHPLTRYVMNYITFLGDYSEILADIMADWPLTFQSPLPESYFPSSDDDGPFSAISVRLAWLVLVLLCKLDGKAELYKDVALSYLFLANNLQYVVNKVQSSNIKFLLGDNWVAKHEEKVKQYAANYERMGWSKVFSSLPENPKAEISPEQAKSYFKNFNAAFEEAYRKQTSWIVPDPKLRDELKISVARKLVPLYREYYENHRVGLSRECGSESLVRYAPENLNNYLSDLLYGNGGGGSISSSSSSSSSPSRSHGRHGR</sequence>
<evidence type="ECO:0000256" key="3">
    <source>
        <dbReference type="RuleBase" id="RU365026"/>
    </source>
</evidence>
<dbReference type="Proteomes" id="UP001652623">
    <property type="component" value="Chromosome 10"/>
</dbReference>
<dbReference type="Pfam" id="PF20669">
    <property type="entry name" value="Exo70_N"/>
    <property type="match status" value="1"/>
</dbReference>
<feature type="region of interest" description="Disordered" evidence="4">
    <location>
        <begin position="1"/>
        <end position="35"/>
    </location>
</feature>
<dbReference type="SUPFAM" id="SSF74788">
    <property type="entry name" value="Cullin repeat-like"/>
    <property type="match status" value="1"/>
</dbReference>
<keyword evidence="3" id="KW-0268">Exocytosis</keyword>
<dbReference type="PANTHER" id="PTHR12542:SF17">
    <property type="entry name" value="EXOCYST SUBUNIT EXO70 FAMILY PROTEIN"/>
    <property type="match status" value="1"/>
</dbReference>
<dbReference type="PANTHER" id="PTHR12542">
    <property type="entry name" value="EXOCYST COMPLEX PROTEIN EXO70"/>
    <property type="match status" value="1"/>
</dbReference>
<dbReference type="RefSeq" id="XP_060668067.1">
    <property type="nucleotide sequence ID" value="XM_060812084.1"/>
</dbReference>
<feature type="compositionally biased region" description="Low complexity" evidence="4">
    <location>
        <begin position="13"/>
        <end position="29"/>
    </location>
</feature>
<evidence type="ECO:0000256" key="4">
    <source>
        <dbReference type="SAM" id="MobiDB-lite"/>
    </source>
</evidence>
<feature type="region of interest" description="Disordered" evidence="4">
    <location>
        <begin position="608"/>
        <end position="630"/>
    </location>
</feature>
<reference evidence="7" key="1">
    <citation type="submission" date="2025-08" db="UniProtKB">
        <authorList>
            <consortium name="RefSeq"/>
        </authorList>
    </citation>
    <scope>IDENTIFICATION</scope>
    <source>
        <tissue evidence="7">Seedling</tissue>
    </source>
</reference>
<feature type="domain" description="Exocyst complex subunit Exo70 C-terminal" evidence="5">
    <location>
        <begin position="240"/>
        <end position="600"/>
    </location>
</feature>